<evidence type="ECO:0000313" key="8">
    <source>
        <dbReference type="EMBL" id="MBB4903773.1"/>
    </source>
</evidence>
<dbReference type="Proteomes" id="UP000579523">
    <property type="component" value="Unassembled WGS sequence"/>
</dbReference>
<dbReference type="InterPro" id="IPR036736">
    <property type="entry name" value="ACP-like_sf"/>
</dbReference>
<dbReference type="PROSITE" id="PS50075">
    <property type="entry name" value="CARRIER"/>
    <property type="match status" value="1"/>
</dbReference>
<dbReference type="Gene3D" id="3.40.47.10">
    <property type="match status" value="1"/>
</dbReference>
<dbReference type="PROSITE" id="PS00012">
    <property type="entry name" value="PHOSPHOPANTETHEINE"/>
    <property type="match status" value="1"/>
</dbReference>
<dbReference type="InterPro" id="IPR014030">
    <property type="entry name" value="Ketoacyl_synth_N"/>
</dbReference>
<dbReference type="InterPro" id="IPR006162">
    <property type="entry name" value="Ppantetheine_attach_site"/>
</dbReference>
<keyword evidence="9" id="KW-1185">Reference proteome</keyword>
<dbReference type="EMBL" id="JACHJI010000061">
    <property type="protein sequence ID" value="MBB4903773.1"/>
    <property type="molecule type" value="Genomic_DNA"/>
</dbReference>
<keyword evidence="3" id="KW-0808">Transferase</keyword>
<keyword evidence="5" id="KW-0012">Acyltransferase</keyword>
<dbReference type="GO" id="GO:0006633">
    <property type="term" value="P:fatty acid biosynthetic process"/>
    <property type="evidence" value="ECO:0007669"/>
    <property type="project" value="InterPro"/>
</dbReference>
<evidence type="ECO:0000256" key="3">
    <source>
        <dbReference type="ARBA" id="ARBA00022679"/>
    </source>
</evidence>
<dbReference type="GO" id="GO:0004312">
    <property type="term" value="F:fatty acid synthase activity"/>
    <property type="evidence" value="ECO:0007669"/>
    <property type="project" value="TreeGrafter"/>
</dbReference>
<dbReference type="InterPro" id="IPR016039">
    <property type="entry name" value="Thiolase-like"/>
</dbReference>
<evidence type="ECO:0000256" key="5">
    <source>
        <dbReference type="ARBA" id="ARBA00023315"/>
    </source>
</evidence>
<evidence type="ECO:0000259" key="6">
    <source>
        <dbReference type="PROSITE" id="PS50075"/>
    </source>
</evidence>
<accession>A0A7W7PYX9</accession>
<dbReference type="SMART" id="SM00825">
    <property type="entry name" value="PKS_KS"/>
    <property type="match status" value="1"/>
</dbReference>
<dbReference type="InterPro" id="IPR032821">
    <property type="entry name" value="PKS_assoc"/>
</dbReference>
<dbReference type="Pfam" id="PF00550">
    <property type="entry name" value="PP-binding"/>
    <property type="match status" value="1"/>
</dbReference>
<comment type="caution">
    <text evidence="8">The sequence shown here is derived from an EMBL/GenBank/DDBJ whole genome shotgun (WGS) entry which is preliminary data.</text>
</comment>
<dbReference type="SMART" id="SM00823">
    <property type="entry name" value="PKS_PP"/>
    <property type="match status" value="1"/>
</dbReference>
<protein>
    <submittedName>
        <fullName evidence="8">3-oxoacyl-(Acyl-carrier-protein) synthase/acyl carrier protein</fullName>
    </submittedName>
</protein>
<gene>
    <name evidence="8" type="ORF">FHS37_007870</name>
</gene>
<dbReference type="SUPFAM" id="SSF53901">
    <property type="entry name" value="Thiolase-like"/>
    <property type="match status" value="1"/>
</dbReference>
<dbReference type="PANTHER" id="PTHR43775">
    <property type="entry name" value="FATTY ACID SYNTHASE"/>
    <property type="match status" value="1"/>
</dbReference>
<dbReference type="PANTHER" id="PTHR43775:SF51">
    <property type="entry name" value="INACTIVE PHENOLPHTHIOCEROL SYNTHESIS POLYKETIDE SYNTHASE TYPE I PKS1-RELATED"/>
    <property type="match status" value="1"/>
</dbReference>
<keyword evidence="4" id="KW-0511">Multifunctional enzyme</keyword>
<dbReference type="InterPro" id="IPR020806">
    <property type="entry name" value="PKS_PP-bd"/>
</dbReference>
<dbReference type="InterPro" id="IPR020841">
    <property type="entry name" value="PKS_Beta-ketoAc_synthase_dom"/>
</dbReference>
<keyword evidence="2" id="KW-0597">Phosphoprotein</keyword>
<dbReference type="Gene3D" id="1.10.1200.10">
    <property type="entry name" value="ACP-like"/>
    <property type="match status" value="1"/>
</dbReference>
<dbReference type="CDD" id="cd00833">
    <property type="entry name" value="PKS"/>
    <property type="match status" value="1"/>
</dbReference>
<evidence type="ECO:0000313" key="9">
    <source>
        <dbReference type="Proteomes" id="UP000579523"/>
    </source>
</evidence>
<dbReference type="Pfam" id="PF02801">
    <property type="entry name" value="Ketoacyl-synt_C"/>
    <property type="match status" value="1"/>
</dbReference>
<organism evidence="8 9">
    <name type="scientific">Streptomyces griseomycini</name>
    <dbReference type="NCBI Taxonomy" id="66895"/>
    <lineage>
        <taxon>Bacteria</taxon>
        <taxon>Bacillati</taxon>
        <taxon>Actinomycetota</taxon>
        <taxon>Actinomycetes</taxon>
        <taxon>Kitasatosporales</taxon>
        <taxon>Streptomycetaceae</taxon>
        <taxon>Streptomyces</taxon>
    </lineage>
</organism>
<evidence type="ECO:0000256" key="1">
    <source>
        <dbReference type="ARBA" id="ARBA00022450"/>
    </source>
</evidence>
<dbReference type="GO" id="GO:0031177">
    <property type="term" value="F:phosphopantetheine binding"/>
    <property type="evidence" value="ECO:0007669"/>
    <property type="project" value="InterPro"/>
</dbReference>
<sequence length="673" mass="70727">GLPATSLAWGLWAEASGMTGALDDSDLRRMSRGGLIPLRTAEGLALFDAAGSTGRAVLAPVPLDLPALHQQARSHPVAPVLRGLVRGTARRTVERATVAGTELARSLAELTEAERERVLLDLVLGHVAVVLGHSSAHAVEPDRAFRELGFDSLSAVELRNRLGAVTELRLPATLVFDYPTPEAVAGYLGTELAGTPVVTETPRAVAAAIDEPIAIVGMSCRYPGGVSSPEDLWRLVLNGVDAIGEFPGNRGWDLERLYHPDPEHPGTSYAREGGFLYDADQFDPAFFGISPREALAMDPQQRLLLETSWEAFERAGIAPESVRGSATGVFTGLMYHDYAARLRSVPEDVEGYLGTGASGSVASGRVAYVLGLEGPAVTVDTACSSSLVALHMAVQALRSGECELALAGGVAVMATASTFVDFSRQRGLAADGRCKSFADSADGTGWGEGVGMLLVERLSDARRNGHQVLAVVRGSAVNQDGASNGLTAPNGPSQQRVIRQALASAGLAPSEVDAVEAHGTGTTLGDPIEAQALLATYGQDRAGDPLWLGSLKSNIGHTQAAAGVAGVIKMVMAMRQGVLPPTLHADRPTTQVDWSAGDVELLTEPQPWPETGRPRRAGVSSFGVSGTNAHIVIEQAPDEEYRPAPVDGVVPWVLSGRNAEALRDQAVRLREHV</sequence>
<dbReference type="Pfam" id="PF16197">
    <property type="entry name" value="KAsynt_C_assoc"/>
    <property type="match status" value="1"/>
</dbReference>
<reference evidence="8 9" key="1">
    <citation type="submission" date="2020-08" db="EMBL/GenBank/DDBJ databases">
        <title>Genomic Encyclopedia of Type Strains, Phase III (KMG-III): the genomes of soil and plant-associated and newly described type strains.</title>
        <authorList>
            <person name="Whitman W."/>
        </authorList>
    </citation>
    <scope>NUCLEOTIDE SEQUENCE [LARGE SCALE GENOMIC DNA]</scope>
    <source>
        <strain evidence="8 9">CECT 3273</strain>
    </source>
</reference>
<dbReference type="InterPro" id="IPR018201">
    <property type="entry name" value="Ketoacyl_synth_AS"/>
</dbReference>
<dbReference type="GO" id="GO:0004315">
    <property type="term" value="F:3-oxoacyl-[acyl-carrier-protein] synthase activity"/>
    <property type="evidence" value="ECO:0007669"/>
    <property type="project" value="InterPro"/>
</dbReference>
<dbReference type="Pfam" id="PF00109">
    <property type="entry name" value="ketoacyl-synt"/>
    <property type="match status" value="1"/>
</dbReference>
<dbReference type="RefSeq" id="WP_245005826.1">
    <property type="nucleotide sequence ID" value="NZ_JACHJI010000061.1"/>
</dbReference>
<feature type="domain" description="Carrier" evidence="6">
    <location>
        <begin position="117"/>
        <end position="192"/>
    </location>
</feature>
<dbReference type="FunFam" id="1.10.1200.10:FF:000007">
    <property type="entry name" value="Probable polyketide synthase pks17"/>
    <property type="match status" value="1"/>
</dbReference>
<dbReference type="InterPro" id="IPR050091">
    <property type="entry name" value="PKS_NRPS_Biosynth_Enz"/>
</dbReference>
<proteinExistence type="predicted"/>
<name>A0A7W7PYX9_9ACTN</name>
<feature type="non-terminal residue" evidence="8">
    <location>
        <position position="1"/>
    </location>
</feature>
<keyword evidence="1" id="KW-0596">Phosphopantetheine</keyword>
<dbReference type="PROSITE" id="PS00606">
    <property type="entry name" value="KS3_1"/>
    <property type="match status" value="1"/>
</dbReference>
<feature type="non-terminal residue" evidence="8">
    <location>
        <position position="673"/>
    </location>
</feature>
<feature type="domain" description="Ketosynthase family 3 (KS3)" evidence="7">
    <location>
        <begin position="210"/>
        <end position="635"/>
    </location>
</feature>
<dbReference type="SMART" id="SM01294">
    <property type="entry name" value="PKS_PP_betabranch"/>
    <property type="match status" value="1"/>
</dbReference>
<dbReference type="SUPFAM" id="SSF47336">
    <property type="entry name" value="ACP-like"/>
    <property type="match status" value="1"/>
</dbReference>
<dbReference type="Gene3D" id="3.40.50.720">
    <property type="entry name" value="NAD(P)-binding Rossmann-like Domain"/>
    <property type="match status" value="1"/>
</dbReference>
<dbReference type="GO" id="GO:0033068">
    <property type="term" value="P:macrolide biosynthetic process"/>
    <property type="evidence" value="ECO:0007669"/>
    <property type="project" value="UniProtKB-ARBA"/>
</dbReference>
<dbReference type="InterPro" id="IPR009081">
    <property type="entry name" value="PP-bd_ACP"/>
</dbReference>
<dbReference type="FunFam" id="3.40.47.10:FF:000019">
    <property type="entry name" value="Polyketide synthase type I"/>
    <property type="match status" value="1"/>
</dbReference>
<dbReference type="AlphaFoldDB" id="A0A7W7PYX9"/>
<dbReference type="InterPro" id="IPR014031">
    <property type="entry name" value="Ketoacyl_synth_C"/>
</dbReference>
<evidence type="ECO:0000256" key="4">
    <source>
        <dbReference type="ARBA" id="ARBA00023268"/>
    </source>
</evidence>
<evidence type="ECO:0000259" key="7">
    <source>
        <dbReference type="PROSITE" id="PS52004"/>
    </source>
</evidence>
<evidence type="ECO:0000256" key="2">
    <source>
        <dbReference type="ARBA" id="ARBA00022553"/>
    </source>
</evidence>
<dbReference type="PROSITE" id="PS52004">
    <property type="entry name" value="KS3_2"/>
    <property type="match status" value="1"/>
</dbReference>